<evidence type="ECO:0000313" key="2">
    <source>
        <dbReference type="Proteomes" id="UP000324222"/>
    </source>
</evidence>
<comment type="caution">
    <text evidence="1">The sequence shown here is derived from an EMBL/GenBank/DDBJ whole genome shotgun (WGS) entry which is preliminary data.</text>
</comment>
<reference evidence="1 2" key="1">
    <citation type="submission" date="2019-05" db="EMBL/GenBank/DDBJ databases">
        <title>Another draft genome of Portunus trituberculatus and its Hox gene families provides insights of decapod evolution.</title>
        <authorList>
            <person name="Jeong J.-H."/>
            <person name="Song I."/>
            <person name="Kim S."/>
            <person name="Choi T."/>
            <person name="Kim D."/>
            <person name="Ryu S."/>
            <person name="Kim W."/>
        </authorList>
    </citation>
    <scope>NUCLEOTIDE SEQUENCE [LARGE SCALE GENOMIC DNA]</scope>
    <source>
        <tissue evidence="1">Muscle</tissue>
    </source>
</reference>
<dbReference type="EMBL" id="VSRR010054601">
    <property type="protein sequence ID" value="MPC80642.1"/>
    <property type="molecule type" value="Genomic_DNA"/>
</dbReference>
<sequence length="86" mass="9505">MYPRTLSSATKKTRCGVTKLSSHLTVFWQGEAVSGNWATCRTLVSRGGESCYTGSPVIWPLTKLPDEVPLRPRHHQARAAQPAGRR</sequence>
<organism evidence="1 2">
    <name type="scientific">Portunus trituberculatus</name>
    <name type="common">Swimming crab</name>
    <name type="synonym">Neptunus trituberculatus</name>
    <dbReference type="NCBI Taxonomy" id="210409"/>
    <lineage>
        <taxon>Eukaryota</taxon>
        <taxon>Metazoa</taxon>
        <taxon>Ecdysozoa</taxon>
        <taxon>Arthropoda</taxon>
        <taxon>Crustacea</taxon>
        <taxon>Multicrustacea</taxon>
        <taxon>Malacostraca</taxon>
        <taxon>Eumalacostraca</taxon>
        <taxon>Eucarida</taxon>
        <taxon>Decapoda</taxon>
        <taxon>Pleocyemata</taxon>
        <taxon>Brachyura</taxon>
        <taxon>Eubrachyura</taxon>
        <taxon>Portunoidea</taxon>
        <taxon>Portunidae</taxon>
        <taxon>Portuninae</taxon>
        <taxon>Portunus</taxon>
    </lineage>
</organism>
<gene>
    <name evidence="1" type="ORF">E2C01_075228</name>
</gene>
<dbReference type="Proteomes" id="UP000324222">
    <property type="component" value="Unassembled WGS sequence"/>
</dbReference>
<dbReference type="AlphaFoldDB" id="A0A5B7IA72"/>
<keyword evidence="2" id="KW-1185">Reference proteome</keyword>
<accession>A0A5B7IA72</accession>
<protein>
    <submittedName>
        <fullName evidence="1">Uncharacterized protein</fullName>
    </submittedName>
</protein>
<name>A0A5B7IA72_PORTR</name>
<evidence type="ECO:0000313" key="1">
    <source>
        <dbReference type="EMBL" id="MPC80642.1"/>
    </source>
</evidence>
<proteinExistence type="predicted"/>